<feature type="region of interest" description="Disordered" evidence="1">
    <location>
        <begin position="205"/>
        <end position="225"/>
    </location>
</feature>
<feature type="region of interest" description="Disordered" evidence="1">
    <location>
        <begin position="61"/>
        <end position="127"/>
    </location>
</feature>
<keyword evidence="3" id="KW-1185">Reference proteome</keyword>
<reference evidence="2" key="1">
    <citation type="journal article" date="2020" name="Stud. Mycol.">
        <title>101 Dothideomycetes genomes: a test case for predicting lifestyles and emergence of pathogens.</title>
        <authorList>
            <person name="Haridas S."/>
            <person name="Albert R."/>
            <person name="Binder M."/>
            <person name="Bloem J."/>
            <person name="Labutti K."/>
            <person name="Salamov A."/>
            <person name="Andreopoulos B."/>
            <person name="Baker S."/>
            <person name="Barry K."/>
            <person name="Bills G."/>
            <person name="Bluhm B."/>
            <person name="Cannon C."/>
            <person name="Castanera R."/>
            <person name="Culley D."/>
            <person name="Daum C."/>
            <person name="Ezra D."/>
            <person name="Gonzalez J."/>
            <person name="Henrissat B."/>
            <person name="Kuo A."/>
            <person name="Liang C."/>
            <person name="Lipzen A."/>
            <person name="Lutzoni F."/>
            <person name="Magnuson J."/>
            <person name="Mondo S."/>
            <person name="Nolan M."/>
            <person name="Ohm R."/>
            <person name="Pangilinan J."/>
            <person name="Park H.-J."/>
            <person name="Ramirez L."/>
            <person name="Alfaro M."/>
            <person name="Sun H."/>
            <person name="Tritt A."/>
            <person name="Yoshinaga Y."/>
            <person name="Zwiers L.-H."/>
            <person name="Turgeon B."/>
            <person name="Goodwin S."/>
            <person name="Spatafora J."/>
            <person name="Crous P."/>
            <person name="Grigoriev I."/>
        </authorList>
    </citation>
    <scope>NUCLEOTIDE SEQUENCE</scope>
    <source>
        <strain evidence="2">CBS 113979</strain>
    </source>
</reference>
<evidence type="ECO:0000313" key="2">
    <source>
        <dbReference type="EMBL" id="KAF1985293.1"/>
    </source>
</evidence>
<name>A0A6G1GWF9_9PEZI</name>
<feature type="region of interest" description="Disordered" evidence="1">
    <location>
        <begin position="140"/>
        <end position="159"/>
    </location>
</feature>
<accession>A0A6G1GWF9</accession>
<protein>
    <submittedName>
        <fullName evidence="2">Uncharacterized protein</fullName>
    </submittedName>
</protein>
<feature type="compositionally biased region" description="Polar residues" evidence="1">
    <location>
        <begin position="207"/>
        <end position="216"/>
    </location>
</feature>
<evidence type="ECO:0000313" key="3">
    <source>
        <dbReference type="Proteomes" id="UP000800041"/>
    </source>
</evidence>
<organism evidence="2 3">
    <name type="scientific">Aulographum hederae CBS 113979</name>
    <dbReference type="NCBI Taxonomy" id="1176131"/>
    <lineage>
        <taxon>Eukaryota</taxon>
        <taxon>Fungi</taxon>
        <taxon>Dikarya</taxon>
        <taxon>Ascomycota</taxon>
        <taxon>Pezizomycotina</taxon>
        <taxon>Dothideomycetes</taxon>
        <taxon>Pleosporomycetidae</taxon>
        <taxon>Aulographales</taxon>
        <taxon>Aulographaceae</taxon>
    </lineage>
</organism>
<dbReference type="EMBL" id="ML977163">
    <property type="protein sequence ID" value="KAF1985293.1"/>
    <property type="molecule type" value="Genomic_DNA"/>
</dbReference>
<sequence>MSSCPQLWHGGHGSSGVEMLPAGQWCTCRSEAGKKVMGVTDGAGEAVHVCFFGLPARWRGRRRRRRGQGSRHAGRLAADVSSGQAQMEMESRLRRPAARNELHERRREMNPGCCKQSSSRRIRAGRSPCGSVAAATLNKVDGRPGSRFDKDSDLGGRRERELLAPRESPLGRGGDMWIGTAACTVHLRTSKSDMIHLHGDDEMEQAGRTTGSTQRSLGHDSLGTV</sequence>
<feature type="compositionally biased region" description="Basic and acidic residues" evidence="1">
    <location>
        <begin position="89"/>
        <end position="109"/>
    </location>
</feature>
<gene>
    <name evidence="2" type="ORF">K402DRAFT_114461</name>
</gene>
<evidence type="ECO:0000256" key="1">
    <source>
        <dbReference type="SAM" id="MobiDB-lite"/>
    </source>
</evidence>
<feature type="compositionally biased region" description="Basic residues" evidence="1">
    <location>
        <begin position="61"/>
        <end position="74"/>
    </location>
</feature>
<proteinExistence type="predicted"/>
<dbReference type="Proteomes" id="UP000800041">
    <property type="component" value="Unassembled WGS sequence"/>
</dbReference>
<dbReference type="AlphaFoldDB" id="A0A6G1GWF9"/>